<dbReference type="NCBIfam" id="NF045850">
    <property type="entry name" value="ABC_Mplas_LP"/>
    <property type="match status" value="1"/>
</dbReference>
<name>A0ABU0M008_9BACT</name>
<evidence type="ECO:0000256" key="1">
    <source>
        <dbReference type="SAM" id="SignalP"/>
    </source>
</evidence>
<protein>
    <recommendedName>
        <fullName evidence="4">Lipoprotein</fullName>
    </recommendedName>
</protein>
<feature type="signal peptide" evidence="1">
    <location>
        <begin position="1"/>
        <end position="29"/>
    </location>
</feature>
<organism evidence="2 3">
    <name type="scientific">Mycoplasmoides fastidiosum</name>
    <dbReference type="NCBI Taxonomy" id="92758"/>
    <lineage>
        <taxon>Bacteria</taxon>
        <taxon>Bacillati</taxon>
        <taxon>Mycoplasmatota</taxon>
        <taxon>Mycoplasmoidales</taxon>
        <taxon>Mycoplasmoidaceae</taxon>
        <taxon>Mycoplasmoides</taxon>
    </lineage>
</organism>
<reference evidence="2" key="1">
    <citation type="submission" date="2023-07" db="EMBL/GenBank/DDBJ databases">
        <title>Genomic Encyclopedia of Type Strains, Phase IV (KMG-IV): sequencing the most valuable type-strain genomes for metagenomic binning, comparative biology and taxonomic classification.</title>
        <authorList>
            <person name="Goeker M."/>
        </authorList>
    </citation>
    <scope>NUCLEOTIDE SEQUENCE [LARGE SCALE GENOMIC DNA]</scope>
    <source>
        <strain evidence="2">DSM 21204</strain>
    </source>
</reference>
<evidence type="ECO:0000313" key="2">
    <source>
        <dbReference type="EMBL" id="MDQ0514287.1"/>
    </source>
</evidence>
<proteinExistence type="predicted"/>
<dbReference type="PROSITE" id="PS51257">
    <property type="entry name" value="PROKAR_LIPOPROTEIN"/>
    <property type="match status" value="1"/>
</dbReference>
<dbReference type="RefSeq" id="WP_256547831.1">
    <property type="nucleotide sequence ID" value="NZ_CP101809.1"/>
</dbReference>
<gene>
    <name evidence="2" type="ORF">J2Z62_000725</name>
</gene>
<evidence type="ECO:0008006" key="4">
    <source>
        <dbReference type="Google" id="ProtNLM"/>
    </source>
</evidence>
<sequence>MRLNFSKLKRRWFLPLSFIATTSSGILMAACSANPLPHTINQIYQKSNIKSGDRKLYAFGEDDTISSAVAADFELKGSRLLEYVYSGETRLNGKGEVIGDNYTDFKISLGLADAVYVTKKDQTQPEVFDTDEVDGTPEIDLIYTGVRRLTSTNPRSVNSKHFAEAIKTATKLQFTIKDDVYWIDAQGNKTDYKVTAEDFYTKYLRTALTETSYRRAHGGSKAADEKAINEVYLNKLPSSNRFSELSKYSNEYLIKLFDVDSEKLKEKNTFLTKVTAGNVQKDAVTMETAANATSSDWTNFLTKTILTAGYFSPAPTEYIKANNQKNNFDGITGIAAESGYYWYGADYSKMLYSSPYYLSKKNDQFDIYTKNQYFYDQAWVNDPKSVNLITLEYIGTDPATFRDATFNDFKDETVYNIRYSALTQNQRNEVNKEPEKFNLNYIKTPDYNTIPTAILWQPNPYPVNISQDSKKHGYAFNDAFALMMWGKSTKDLETKDQDLTSHYWAGDGYIFRAILSQAINYYAFVNEINDNQTFWGSLARPDGLIGGTDAETSTQKHLTDFENQEEYFFYGSDNTKISKTLKQDQDHWANNTNNQKKSFQSANFEQLKTEMEKLLDKFYNTGGLGNSLTDNNKKIEMTFYEGSLSLSAKEKTAAQNAIEVLNSLDSKNRLHFKTEPITYDIYSNIFLTNKSANTFAGWGYDVNTYAGFLGFFFFLNERLTFVQSLSYFADDSSTSTDSVLKQRVTQYPEFTKLAKKFKESTIIFSQTDGAKSITFEQFKNAKNSDLTNLANFMKADTNSKYDAGFSFAKFALDYFKGLTNADAAKLNQEISSLIGFSFNSRGGYTREKIALPFLLNGHYISPNMAYGNGAVYNRFIKVR</sequence>
<keyword evidence="1" id="KW-0732">Signal</keyword>
<dbReference type="EMBL" id="JAUSWO010000001">
    <property type="protein sequence ID" value="MDQ0514287.1"/>
    <property type="molecule type" value="Genomic_DNA"/>
</dbReference>
<dbReference type="Proteomes" id="UP001240643">
    <property type="component" value="Unassembled WGS sequence"/>
</dbReference>
<keyword evidence="3" id="KW-1185">Reference proteome</keyword>
<evidence type="ECO:0000313" key="3">
    <source>
        <dbReference type="Proteomes" id="UP001240643"/>
    </source>
</evidence>
<accession>A0ABU0M008</accession>
<feature type="chain" id="PRO_5046038662" description="Lipoprotein" evidence="1">
    <location>
        <begin position="30"/>
        <end position="879"/>
    </location>
</feature>
<comment type="caution">
    <text evidence="2">The sequence shown here is derived from an EMBL/GenBank/DDBJ whole genome shotgun (WGS) entry which is preliminary data.</text>
</comment>